<dbReference type="AlphaFoldDB" id="A0AAE8MP82"/>
<sequence length="352" mass="37445">MSTELLDLHFPESRAESGADPFRDFSEKDSGMPVFKTDSPGVGHVFLDNDMVTFKFKILSGKTAGSAQWVVLLDDGNPVEITSKSLDTPLGPVIDSYIPFTVTFLLPDAQYWGRGMYIVLTDDALSVSFASGIFSVAKQVDQSSVADDLQSALGKEGGPTEANSPWRLRDAPIPTTPTISGLTPTATDRSKDSSTDTTTGIGGSRGLSNGAKAGIGAGVGVVGLIIIGLAIWFFLRRRRRGRQAAGVAGDDTSLTPAAGFIHDDKDPHATRVADSPNSPVSDDERVRDSAIPAAEAGERSSAHAPSPNPEQPRDIPSAMAHLVEEGMTEAEIRRLEEEERALDQAIEQAGRR</sequence>
<dbReference type="GO" id="GO:0016020">
    <property type="term" value="C:membrane"/>
    <property type="evidence" value="ECO:0007669"/>
    <property type="project" value="UniProtKB-SubCell"/>
</dbReference>
<feature type="region of interest" description="Disordered" evidence="5">
    <location>
        <begin position="244"/>
        <end position="318"/>
    </location>
</feature>
<comment type="subcellular location">
    <subcellularLocation>
        <location evidence="1">Membrane</location>
        <topology evidence="1">Single-pass membrane protein</topology>
    </subcellularLocation>
</comment>
<evidence type="ECO:0000256" key="6">
    <source>
        <dbReference type="SAM" id="Phobius"/>
    </source>
</evidence>
<keyword evidence="3 6" id="KW-1133">Transmembrane helix</keyword>
<evidence type="ECO:0000256" key="3">
    <source>
        <dbReference type="ARBA" id="ARBA00022989"/>
    </source>
</evidence>
<keyword evidence="2 6" id="KW-0812">Transmembrane</keyword>
<protein>
    <submittedName>
        <fullName evidence="7">Uncharacterized protein</fullName>
    </submittedName>
</protein>
<proteinExistence type="predicted"/>
<evidence type="ECO:0000256" key="2">
    <source>
        <dbReference type="ARBA" id="ARBA00022692"/>
    </source>
</evidence>
<reference evidence="7" key="1">
    <citation type="submission" date="2018-03" db="EMBL/GenBank/DDBJ databases">
        <authorList>
            <person name="Guldener U."/>
        </authorList>
    </citation>
    <scope>NUCLEOTIDE SEQUENCE</scope>
</reference>
<dbReference type="InterPro" id="IPR051694">
    <property type="entry name" value="Immunoregulatory_rcpt-like"/>
</dbReference>
<accession>A0AAE8MP82</accession>
<feature type="transmembrane region" description="Helical" evidence="6">
    <location>
        <begin position="213"/>
        <end position="235"/>
    </location>
</feature>
<gene>
    <name evidence="7" type="ORF">DNG_00701</name>
</gene>
<evidence type="ECO:0000256" key="4">
    <source>
        <dbReference type="ARBA" id="ARBA00023136"/>
    </source>
</evidence>
<keyword evidence="4 6" id="KW-0472">Membrane</keyword>
<dbReference type="PANTHER" id="PTHR15549">
    <property type="entry name" value="PAIRED IMMUNOGLOBULIN-LIKE TYPE 2 RECEPTOR"/>
    <property type="match status" value="1"/>
</dbReference>
<evidence type="ECO:0000313" key="7">
    <source>
        <dbReference type="EMBL" id="SPN97185.1"/>
    </source>
</evidence>
<evidence type="ECO:0000256" key="5">
    <source>
        <dbReference type="SAM" id="MobiDB-lite"/>
    </source>
</evidence>
<evidence type="ECO:0000313" key="8">
    <source>
        <dbReference type="Proteomes" id="UP001187682"/>
    </source>
</evidence>
<keyword evidence="8" id="KW-1185">Reference proteome</keyword>
<feature type="region of interest" description="Disordered" evidence="5">
    <location>
        <begin position="149"/>
        <end position="209"/>
    </location>
</feature>
<organism evidence="7 8">
    <name type="scientific">Cephalotrichum gorgonifer</name>
    <dbReference type="NCBI Taxonomy" id="2041049"/>
    <lineage>
        <taxon>Eukaryota</taxon>
        <taxon>Fungi</taxon>
        <taxon>Dikarya</taxon>
        <taxon>Ascomycota</taxon>
        <taxon>Pezizomycotina</taxon>
        <taxon>Sordariomycetes</taxon>
        <taxon>Hypocreomycetidae</taxon>
        <taxon>Microascales</taxon>
        <taxon>Microascaceae</taxon>
        <taxon>Cephalotrichum</taxon>
    </lineage>
</organism>
<dbReference type="GO" id="GO:0071944">
    <property type="term" value="C:cell periphery"/>
    <property type="evidence" value="ECO:0007669"/>
    <property type="project" value="UniProtKB-ARBA"/>
</dbReference>
<feature type="compositionally biased region" description="Basic and acidic residues" evidence="5">
    <location>
        <begin position="261"/>
        <end position="271"/>
    </location>
</feature>
<evidence type="ECO:0000256" key="1">
    <source>
        <dbReference type="ARBA" id="ARBA00004167"/>
    </source>
</evidence>
<dbReference type="Proteomes" id="UP001187682">
    <property type="component" value="Unassembled WGS sequence"/>
</dbReference>
<name>A0AAE8MP82_9PEZI</name>
<dbReference type="EMBL" id="ONZQ02000001">
    <property type="protein sequence ID" value="SPN97185.1"/>
    <property type="molecule type" value="Genomic_DNA"/>
</dbReference>
<comment type="caution">
    <text evidence="7">The sequence shown here is derived from an EMBL/GenBank/DDBJ whole genome shotgun (WGS) entry which is preliminary data.</text>
</comment>